<dbReference type="PANTHER" id="PTHR46085">
    <property type="entry name" value="ARFGAP/RECO-RELATED"/>
    <property type="match status" value="1"/>
</dbReference>
<gene>
    <name evidence="7" type="ORF">ES332_A11G259500v1</name>
</gene>
<keyword evidence="1" id="KW-0479">Metal-binding</keyword>
<dbReference type="PRINTS" id="PR00405">
    <property type="entry name" value="REVINTRACTNG"/>
</dbReference>
<dbReference type="InterPro" id="IPR044820">
    <property type="entry name" value="AGD14-like"/>
</dbReference>
<accession>A0A5D2NFC7</accession>
<keyword evidence="3" id="KW-0862">Zinc</keyword>
<dbReference type="EMBL" id="CM017620">
    <property type="protein sequence ID" value="TYI02319.1"/>
    <property type="molecule type" value="Genomic_DNA"/>
</dbReference>
<dbReference type="Pfam" id="PF01412">
    <property type="entry name" value="ArfGap"/>
    <property type="match status" value="1"/>
</dbReference>
<dbReference type="PANTHER" id="PTHR46085:SF4">
    <property type="entry name" value="ADP-RIBOSYLATION FACTOR GTPASE-ACTIVATING PROTEIN AGD14-RELATED"/>
    <property type="match status" value="1"/>
</dbReference>
<keyword evidence="8" id="KW-1185">Reference proteome</keyword>
<protein>
    <recommendedName>
        <fullName evidence="6">Arf-GAP domain-containing protein</fullName>
    </recommendedName>
</protein>
<dbReference type="FunFam" id="1.10.220.150:FF:000005">
    <property type="entry name" value="Arf-GAP domain and FG repeat-containing protein 1"/>
    <property type="match status" value="1"/>
</dbReference>
<reference evidence="7 8" key="1">
    <citation type="submission" date="2019-07" db="EMBL/GenBank/DDBJ databases">
        <title>WGS assembly of Gossypium tomentosum.</title>
        <authorList>
            <person name="Chen Z.J."/>
            <person name="Sreedasyam A."/>
            <person name="Ando A."/>
            <person name="Song Q."/>
            <person name="De L."/>
            <person name="Hulse-Kemp A."/>
            <person name="Ding M."/>
            <person name="Ye W."/>
            <person name="Kirkbride R."/>
            <person name="Jenkins J."/>
            <person name="Plott C."/>
            <person name="Lovell J."/>
            <person name="Lin Y.-M."/>
            <person name="Vaughn R."/>
            <person name="Liu B."/>
            <person name="Li W."/>
            <person name="Simpson S."/>
            <person name="Scheffler B."/>
            <person name="Saski C."/>
            <person name="Grover C."/>
            <person name="Hu G."/>
            <person name="Conover J."/>
            <person name="Carlson J."/>
            <person name="Shu S."/>
            <person name="Boston L."/>
            <person name="Williams M."/>
            <person name="Peterson D."/>
            <person name="Mcgee K."/>
            <person name="Jones D."/>
            <person name="Wendel J."/>
            <person name="Stelly D."/>
            <person name="Grimwood J."/>
            <person name="Schmutz J."/>
        </authorList>
    </citation>
    <scope>NUCLEOTIDE SEQUENCE [LARGE SCALE GENOMIC DNA]</scope>
    <source>
        <strain evidence="7">7179.01</strain>
    </source>
</reference>
<name>A0A5D2NFC7_GOSTO</name>
<evidence type="ECO:0000256" key="2">
    <source>
        <dbReference type="ARBA" id="ARBA00022771"/>
    </source>
</evidence>
<evidence type="ECO:0000256" key="5">
    <source>
        <dbReference type="SAM" id="MobiDB-lite"/>
    </source>
</evidence>
<evidence type="ECO:0000313" key="7">
    <source>
        <dbReference type="EMBL" id="TYI02319.1"/>
    </source>
</evidence>
<feature type="region of interest" description="Disordered" evidence="5">
    <location>
        <begin position="122"/>
        <end position="162"/>
    </location>
</feature>
<evidence type="ECO:0000313" key="8">
    <source>
        <dbReference type="Proteomes" id="UP000322667"/>
    </source>
</evidence>
<keyword evidence="2 4" id="KW-0863">Zinc-finger</keyword>
<dbReference type="PROSITE" id="PS50115">
    <property type="entry name" value="ARFGAP"/>
    <property type="match status" value="1"/>
</dbReference>
<dbReference type="GO" id="GO:0005096">
    <property type="term" value="F:GTPase activator activity"/>
    <property type="evidence" value="ECO:0007669"/>
    <property type="project" value="InterPro"/>
</dbReference>
<feature type="region of interest" description="Disordered" evidence="5">
    <location>
        <begin position="270"/>
        <end position="294"/>
    </location>
</feature>
<feature type="compositionally biased region" description="Basic and acidic residues" evidence="5">
    <location>
        <begin position="122"/>
        <end position="134"/>
    </location>
</feature>
<evidence type="ECO:0000259" key="6">
    <source>
        <dbReference type="PROSITE" id="PS50115"/>
    </source>
</evidence>
<evidence type="ECO:0000256" key="3">
    <source>
        <dbReference type="ARBA" id="ARBA00022833"/>
    </source>
</evidence>
<dbReference type="Gene3D" id="1.10.220.150">
    <property type="entry name" value="Arf GTPase activating protein"/>
    <property type="match status" value="1"/>
</dbReference>
<feature type="domain" description="Arf-GAP" evidence="6">
    <location>
        <begin position="11"/>
        <end position="129"/>
    </location>
</feature>
<dbReference type="GO" id="GO:0008270">
    <property type="term" value="F:zinc ion binding"/>
    <property type="evidence" value="ECO:0007669"/>
    <property type="project" value="UniProtKB-KW"/>
</dbReference>
<sequence>MGSRKEEERNEKIIRGLMKLPPNRRCINCNSVGPQYVCINFWTFVCMACSGIHREFTHRVKSVSMSKFISQEVEALQNGGNQHARDIYLKDWDMQKHRLPDSSNPNKIREFIKNVYVDRKYAGGKTSDKPRRDMQSLGNQEDNRRRPSSYHSYSESPPYDYQYEDRRYGKQVAATLSRKPGSDRGFYVRKASSFIYSPGHSSDHSFEDRFANEGSAPRVSDYSVSSGGDTFKSGTGSPNFQKEVVFGSPNYQPQTDILSEDARHQTSNLFVDPNSKKDAAGISHPQRTKSLGSFGSIDKNSMSVKYCNSDIGLDVFSEPEQNVGSHHNKASSFSQSSVPVNYGGLDLFNACNPSASPPIYSFQLPATSPVSSENVFQHAASLMQHGNSYQPSPSIQSVDLFAEISEQPPAANFGGKSPESPVPKNEEWQMFYIPQHAASGPVTKNLSPAVMPSHGDLSMKFDQLQSLNTTMQCPQFENSSALSSSVKSSQWQEGLHDGRSSTAANCTQSWNAFNVSSESLSLEPLVAYNHSATTDLHLGVGVSESLHNDGFQTANLLYGDGMAPPYVPMVNPPLGENQLHAAGRKSTNPFDLPYDSELERSDMFLDMSSLQTTLPNGQLSSTFLGGVSQPWFPQNPATPYIPGTEGGLAVFMSGQAPSSQLSLKFLIFACGMMFYFVSKKDHISNLIFIEKRNVSTQGPFSSIGGNPFALYSTGKGCIF</sequence>
<organism evidence="7 8">
    <name type="scientific">Gossypium tomentosum</name>
    <name type="common">Hawaiian cotton</name>
    <name type="synonym">Gossypium sandvicense</name>
    <dbReference type="NCBI Taxonomy" id="34277"/>
    <lineage>
        <taxon>Eukaryota</taxon>
        <taxon>Viridiplantae</taxon>
        <taxon>Streptophyta</taxon>
        <taxon>Embryophyta</taxon>
        <taxon>Tracheophyta</taxon>
        <taxon>Spermatophyta</taxon>
        <taxon>Magnoliopsida</taxon>
        <taxon>eudicotyledons</taxon>
        <taxon>Gunneridae</taxon>
        <taxon>Pentapetalae</taxon>
        <taxon>rosids</taxon>
        <taxon>malvids</taxon>
        <taxon>Malvales</taxon>
        <taxon>Malvaceae</taxon>
        <taxon>Malvoideae</taxon>
        <taxon>Gossypium</taxon>
    </lineage>
</organism>
<dbReference type="SUPFAM" id="SSF57863">
    <property type="entry name" value="ArfGap/RecO-like zinc finger"/>
    <property type="match status" value="1"/>
</dbReference>
<dbReference type="Proteomes" id="UP000322667">
    <property type="component" value="Chromosome A11"/>
</dbReference>
<feature type="compositionally biased region" description="Polar residues" evidence="5">
    <location>
        <begin position="222"/>
        <end position="240"/>
    </location>
</feature>
<dbReference type="InterPro" id="IPR038508">
    <property type="entry name" value="ArfGAP_dom_sf"/>
</dbReference>
<dbReference type="InterPro" id="IPR001164">
    <property type="entry name" value="ArfGAP_dom"/>
</dbReference>
<dbReference type="SMART" id="SM00105">
    <property type="entry name" value="ArfGap"/>
    <property type="match status" value="1"/>
</dbReference>
<feature type="compositionally biased region" description="Low complexity" evidence="5">
    <location>
        <begin position="149"/>
        <end position="159"/>
    </location>
</feature>
<evidence type="ECO:0000256" key="4">
    <source>
        <dbReference type="PROSITE-ProRule" id="PRU00288"/>
    </source>
</evidence>
<dbReference type="CDD" id="cd08838">
    <property type="entry name" value="ArfGap_AGFG"/>
    <property type="match status" value="1"/>
</dbReference>
<proteinExistence type="predicted"/>
<evidence type="ECO:0000256" key="1">
    <source>
        <dbReference type="ARBA" id="ARBA00022723"/>
    </source>
</evidence>
<dbReference type="InterPro" id="IPR037278">
    <property type="entry name" value="ARFGAP/RecO"/>
</dbReference>
<feature type="region of interest" description="Disordered" evidence="5">
    <location>
        <begin position="214"/>
        <end position="255"/>
    </location>
</feature>
<dbReference type="AlphaFoldDB" id="A0A5D2NFC7"/>